<dbReference type="InterPro" id="IPR029052">
    <property type="entry name" value="Metallo-depent_PP-like"/>
</dbReference>
<comment type="subcellular location">
    <subcellularLocation>
        <location evidence="2">Secreted</location>
    </subcellularLocation>
</comment>
<evidence type="ECO:0000256" key="9">
    <source>
        <dbReference type="ARBA" id="ARBA00023004"/>
    </source>
</evidence>
<comment type="similarity">
    <text evidence="3">Belongs to the metallophosphoesterase superfamily. Purple acid phosphatase family.</text>
</comment>
<feature type="domain" description="Calcineurin-like phosphoesterase" evidence="12">
    <location>
        <begin position="60"/>
        <end position="318"/>
    </location>
</feature>
<organism evidence="13 14">
    <name type="scientific">Trapa incisa</name>
    <dbReference type="NCBI Taxonomy" id="236973"/>
    <lineage>
        <taxon>Eukaryota</taxon>
        <taxon>Viridiplantae</taxon>
        <taxon>Streptophyta</taxon>
        <taxon>Embryophyta</taxon>
        <taxon>Tracheophyta</taxon>
        <taxon>Spermatophyta</taxon>
        <taxon>Magnoliopsida</taxon>
        <taxon>eudicotyledons</taxon>
        <taxon>Gunneridae</taxon>
        <taxon>Pentapetalae</taxon>
        <taxon>rosids</taxon>
        <taxon>malvids</taxon>
        <taxon>Myrtales</taxon>
        <taxon>Lythraceae</taxon>
        <taxon>Trapa</taxon>
    </lineage>
</organism>
<evidence type="ECO:0000256" key="8">
    <source>
        <dbReference type="ARBA" id="ARBA00022833"/>
    </source>
</evidence>
<dbReference type="Pfam" id="PF00149">
    <property type="entry name" value="Metallophos"/>
    <property type="match status" value="1"/>
</dbReference>
<dbReference type="EMBL" id="JAXIOK010000013">
    <property type="protein sequence ID" value="KAK4756165.1"/>
    <property type="molecule type" value="Genomic_DNA"/>
</dbReference>
<reference evidence="13 14" key="1">
    <citation type="journal article" date="2023" name="Hortic Res">
        <title>Pangenome of water caltrop reveals structural variations and asymmetric subgenome divergence after allopolyploidization.</title>
        <authorList>
            <person name="Zhang X."/>
            <person name="Chen Y."/>
            <person name="Wang L."/>
            <person name="Yuan Y."/>
            <person name="Fang M."/>
            <person name="Shi L."/>
            <person name="Lu R."/>
            <person name="Comes H.P."/>
            <person name="Ma Y."/>
            <person name="Chen Y."/>
            <person name="Huang G."/>
            <person name="Zhou Y."/>
            <person name="Zheng Z."/>
            <person name="Qiu Y."/>
        </authorList>
    </citation>
    <scope>NUCLEOTIDE SEQUENCE [LARGE SCALE GENOMIC DNA]</scope>
    <source>
        <tissue evidence="13">Roots</tissue>
    </source>
</reference>
<dbReference type="GO" id="GO:0005737">
    <property type="term" value="C:cytoplasm"/>
    <property type="evidence" value="ECO:0007669"/>
    <property type="project" value="TreeGrafter"/>
</dbReference>
<keyword evidence="11" id="KW-1133">Transmembrane helix</keyword>
<dbReference type="SUPFAM" id="SSF56300">
    <property type="entry name" value="Metallo-dependent phosphatases"/>
    <property type="match status" value="1"/>
</dbReference>
<keyword evidence="10" id="KW-0325">Glycoprotein</keyword>
<dbReference type="Proteomes" id="UP001345219">
    <property type="component" value="Chromosome 6"/>
</dbReference>
<keyword evidence="14" id="KW-1185">Reference proteome</keyword>
<dbReference type="AlphaFoldDB" id="A0AAN7JW57"/>
<dbReference type="InterPro" id="IPR011230">
    <property type="entry name" value="PAP14/16/28/29"/>
</dbReference>
<evidence type="ECO:0000256" key="7">
    <source>
        <dbReference type="ARBA" id="ARBA00022729"/>
    </source>
</evidence>
<dbReference type="GO" id="GO:0016788">
    <property type="term" value="F:hydrolase activity, acting on ester bonds"/>
    <property type="evidence" value="ECO:0007669"/>
    <property type="project" value="TreeGrafter"/>
</dbReference>
<evidence type="ECO:0000256" key="4">
    <source>
        <dbReference type="ARBA" id="ARBA00011738"/>
    </source>
</evidence>
<dbReference type="GO" id="GO:0005576">
    <property type="term" value="C:extracellular region"/>
    <property type="evidence" value="ECO:0007669"/>
    <property type="project" value="UniProtKB-SubCell"/>
</dbReference>
<keyword evidence="8" id="KW-0862">Zinc</keyword>
<evidence type="ECO:0000256" key="2">
    <source>
        <dbReference type="ARBA" id="ARBA00004613"/>
    </source>
</evidence>
<evidence type="ECO:0000256" key="6">
    <source>
        <dbReference type="ARBA" id="ARBA00022723"/>
    </source>
</evidence>
<protein>
    <recommendedName>
        <fullName evidence="12">Calcineurin-like phosphoesterase domain-containing protein</fullName>
    </recommendedName>
</protein>
<dbReference type="PANTHER" id="PTHR32440">
    <property type="entry name" value="PHOSPHATASE DCR2-RELATED-RELATED"/>
    <property type="match status" value="1"/>
</dbReference>
<sequence>MIESDFPATWKQSFFYLSFIFTSLYLLHSSPLQKLLLGQDKVHIKRSPDLPLRFRSDGSFKILQVADMHYGNGAVTRCRDVLPSEFGFCSDLNTTRFVKRLIEAERPDFVAFTGDNIFGDSTPDAAESLFEAFAPPMESKLPWAAILGNHDQESTMTREELMGFISLMDYSISQVNPPGEKGIHGFGNYDLGVHGVLGSRLANRSLLNLFFLDSGDREVVDGRRTYGWIKESQLQWLQSLSQKLKDQRVDIDQMPTSNSIPALAFFHIPVPEIRELYYRNFVGQFQEAVACSSVNSGALGAFVSMGDIKAAFIGHDHVNDFCGNLNGIWFCYGGGSGYHGYGKAGWPRRARVIQAELEQKDGEWIGVNRIRTWKRLDDKKLSLIDKQVLWEL</sequence>
<feature type="transmembrane region" description="Helical" evidence="11">
    <location>
        <begin position="14"/>
        <end position="37"/>
    </location>
</feature>
<proteinExistence type="inferred from homology"/>
<gene>
    <name evidence="13" type="ORF">SAY87_006292</name>
</gene>
<evidence type="ECO:0000313" key="13">
    <source>
        <dbReference type="EMBL" id="KAK4756165.1"/>
    </source>
</evidence>
<evidence type="ECO:0000256" key="5">
    <source>
        <dbReference type="ARBA" id="ARBA00022525"/>
    </source>
</evidence>
<comment type="caution">
    <text evidence="13">The sequence shown here is derived from an EMBL/GenBank/DDBJ whole genome shotgun (WGS) entry which is preliminary data.</text>
</comment>
<dbReference type="FunFam" id="3.60.21.10:FF:000038">
    <property type="entry name" value="Probable inactive purple acid phosphatase 29"/>
    <property type="match status" value="1"/>
</dbReference>
<dbReference type="CDD" id="cd07383">
    <property type="entry name" value="MPP_Dcr2"/>
    <property type="match status" value="1"/>
</dbReference>
<keyword evidence="5" id="KW-0964">Secreted</keyword>
<dbReference type="PANTHER" id="PTHR32440:SF2">
    <property type="entry name" value="INACTIVE PURPLE ACID PHOSPHATASE 28-RELATED"/>
    <property type="match status" value="1"/>
</dbReference>
<keyword evidence="9" id="KW-0408">Iron</keyword>
<dbReference type="InterPro" id="IPR004843">
    <property type="entry name" value="Calcineurin-like_PHP"/>
</dbReference>
<name>A0AAN7JW57_9MYRT</name>
<evidence type="ECO:0000256" key="11">
    <source>
        <dbReference type="SAM" id="Phobius"/>
    </source>
</evidence>
<dbReference type="Gene3D" id="3.60.21.10">
    <property type="match status" value="1"/>
</dbReference>
<comment type="cofactor">
    <cofactor evidence="1">
        <name>Zn(2+)</name>
        <dbReference type="ChEBI" id="CHEBI:29105"/>
    </cofactor>
</comment>
<accession>A0AAN7JW57</accession>
<evidence type="ECO:0000259" key="12">
    <source>
        <dbReference type="Pfam" id="PF00149"/>
    </source>
</evidence>
<keyword evidence="11" id="KW-0812">Transmembrane</keyword>
<evidence type="ECO:0000313" key="14">
    <source>
        <dbReference type="Proteomes" id="UP001345219"/>
    </source>
</evidence>
<keyword evidence="6" id="KW-0479">Metal-binding</keyword>
<comment type="subunit">
    <text evidence="4">Homodimer.</text>
</comment>
<evidence type="ECO:0000256" key="1">
    <source>
        <dbReference type="ARBA" id="ARBA00001947"/>
    </source>
</evidence>
<dbReference type="GO" id="GO:0046872">
    <property type="term" value="F:metal ion binding"/>
    <property type="evidence" value="ECO:0007669"/>
    <property type="project" value="UniProtKB-KW"/>
</dbReference>
<dbReference type="PIRSF" id="PIRSF030250">
    <property type="entry name" value="Ptase_At2g46880"/>
    <property type="match status" value="1"/>
</dbReference>
<evidence type="ECO:0000256" key="10">
    <source>
        <dbReference type="ARBA" id="ARBA00023180"/>
    </source>
</evidence>
<keyword evidence="11" id="KW-0472">Membrane</keyword>
<evidence type="ECO:0000256" key="3">
    <source>
        <dbReference type="ARBA" id="ARBA00008723"/>
    </source>
</evidence>
<keyword evidence="7" id="KW-0732">Signal</keyword>